<dbReference type="InterPro" id="IPR043135">
    <property type="entry name" value="Fur_C"/>
</dbReference>
<keyword evidence="3" id="KW-0862">Zinc</keyword>
<evidence type="ECO:0000256" key="2">
    <source>
        <dbReference type="ARBA" id="ARBA00022491"/>
    </source>
</evidence>
<dbReference type="InterPro" id="IPR002481">
    <property type="entry name" value="FUR"/>
</dbReference>
<dbReference type="GO" id="GO:0005829">
    <property type="term" value="C:cytosol"/>
    <property type="evidence" value="ECO:0007669"/>
    <property type="project" value="TreeGrafter"/>
</dbReference>
<dbReference type="GO" id="GO:0045892">
    <property type="term" value="P:negative regulation of DNA-templated transcription"/>
    <property type="evidence" value="ECO:0007669"/>
    <property type="project" value="TreeGrafter"/>
</dbReference>
<keyword evidence="4" id="KW-0805">Transcription regulation</keyword>
<evidence type="ECO:0000256" key="1">
    <source>
        <dbReference type="ARBA" id="ARBA00007957"/>
    </source>
</evidence>
<evidence type="ECO:0008006" key="8">
    <source>
        <dbReference type="Google" id="ProtNLM"/>
    </source>
</evidence>
<reference evidence="7" key="1">
    <citation type="submission" date="2018-05" db="EMBL/GenBank/DDBJ databases">
        <authorList>
            <person name="Lanie J.A."/>
            <person name="Ng W.-L."/>
            <person name="Kazmierczak K.M."/>
            <person name="Andrzejewski T.M."/>
            <person name="Davidsen T.M."/>
            <person name="Wayne K.J."/>
            <person name="Tettelin H."/>
            <person name="Glass J.I."/>
            <person name="Rusch D."/>
            <person name="Podicherti R."/>
            <person name="Tsui H.-C.T."/>
            <person name="Winkler M.E."/>
        </authorList>
    </citation>
    <scope>NUCLEOTIDE SEQUENCE</scope>
</reference>
<proteinExistence type="inferred from homology"/>
<dbReference type="Gene3D" id="3.30.1490.190">
    <property type="match status" value="1"/>
</dbReference>
<sequence>LGAYDIMEKVHFDGRRQSPMIIYRALDFLIAQGLVHRLNSLNAFIACMHSETAHTAQFLICRNCRNVAELKSSRVTEQIDEDALRTGFMVDQQVVEISGICCECGKAS</sequence>
<evidence type="ECO:0000256" key="4">
    <source>
        <dbReference type="ARBA" id="ARBA00023015"/>
    </source>
</evidence>
<dbReference type="InterPro" id="IPR036390">
    <property type="entry name" value="WH_DNA-bd_sf"/>
</dbReference>
<keyword evidence="6" id="KW-0804">Transcription</keyword>
<dbReference type="AlphaFoldDB" id="A0A382ZUD7"/>
<dbReference type="GO" id="GO:0008270">
    <property type="term" value="F:zinc ion binding"/>
    <property type="evidence" value="ECO:0007669"/>
    <property type="project" value="TreeGrafter"/>
</dbReference>
<evidence type="ECO:0000256" key="5">
    <source>
        <dbReference type="ARBA" id="ARBA00023125"/>
    </source>
</evidence>
<dbReference type="EMBL" id="UINC01186691">
    <property type="protein sequence ID" value="SVD99033.1"/>
    <property type="molecule type" value="Genomic_DNA"/>
</dbReference>
<evidence type="ECO:0000256" key="3">
    <source>
        <dbReference type="ARBA" id="ARBA00022833"/>
    </source>
</evidence>
<dbReference type="GO" id="GO:0003700">
    <property type="term" value="F:DNA-binding transcription factor activity"/>
    <property type="evidence" value="ECO:0007669"/>
    <property type="project" value="InterPro"/>
</dbReference>
<dbReference type="PANTHER" id="PTHR33202">
    <property type="entry name" value="ZINC UPTAKE REGULATION PROTEIN"/>
    <property type="match status" value="1"/>
</dbReference>
<comment type="similarity">
    <text evidence="1">Belongs to the Fur family.</text>
</comment>
<feature type="non-terminal residue" evidence="7">
    <location>
        <position position="1"/>
    </location>
</feature>
<dbReference type="PANTHER" id="PTHR33202:SF6">
    <property type="entry name" value="ZINC UPTAKE REGULATION PROTEIN"/>
    <property type="match status" value="1"/>
</dbReference>
<evidence type="ECO:0000313" key="7">
    <source>
        <dbReference type="EMBL" id="SVD99033.1"/>
    </source>
</evidence>
<dbReference type="InterPro" id="IPR036388">
    <property type="entry name" value="WH-like_DNA-bd_sf"/>
</dbReference>
<evidence type="ECO:0000256" key="6">
    <source>
        <dbReference type="ARBA" id="ARBA00023163"/>
    </source>
</evidence>
<protein>
    <recommendedName>
        <fullName evidence="8">Ferric uptake regulation protein</fullName>
    </recommendedName>
</protein>
<dbReference type="Pfam" id="PF01475">
    <property type="entry name" value="FUR"/>
    <property type="match status" value="1"/>
</dbReference>
<gene>
    <name evidence="7" type="ORF">METZ01_LOCUS451887</name>
</gene>
<dbReference type="GO" id="GO:0000976">
    <property type="term" value="F:transcription cis-regulatory region binding"/>
    <property type="evidence" value="ECO:0007669"/>
    <property type="project" value="TreeGrafter"/>
</dbReference>
<keyword evidence="5" id="KW-0238">DNA-binding</keyword>
<accession>A0A382ZUD7</accession>
<dbReference type="SUPFAM" id="SSF46785">
    <property type="entry name" value="Winged helix' DNA-binding domain"/>
    <property type="match status" value="1"/>
</dbReference>
<keyword evidence="2" id="KW-0678">Repressor</keyword>
<organism evidence="7">
    <name type="scientific">marine metagenome</name>
    <dbReference type="NCBI Taxonomy" id="408172"/>
    <lineage>
        <taxon>unclassified sequences</taxon>
        <taxon>metagenomes</taxon>
        <taxon>ecological metagenomes</taxon>
    </lineage>
</organism>
<dbReference type="GO" id="GO:1900376">
    <property type="term" value="P:regulation of secondary metabolite biosynthetic process"/>
    <property type="evidence" value="ECO:0007669"/>
    <property type="project" value="TreeGrafter"/>
</dbReference>
<dbReference type="Gene3D" id="1.10.10.10">
    <property type="entry name" value="Winged helix-like DNA-binding domain superfamily/Winged helix DNA-binding domain"/>
    <property type="match status" value="1"/>
</dbReference>
<name>A0A382ZUD7_9ZZZZ</name>